<evidence type="ECO:0000313" key="5">
    <source>
        <dbReference type="EMBL" id="MCW4627863.1"/>
    </source>
</evidence>
<dbReference type="Gene3D" id="1.10.10.10">
    <property type="entry name" value="Winged helix-like DNA-binding domain superfamily/Winged helix DNA-binding domain"/>
    <property type="match status" value="1"/>
</dbReference>
<evidence type="ECO:0000259" key="4">
    <source>
        <dbReference type="PROSITE" id="PS50949"/>
    </source>
</evidence>
<dbReference type="PROSITE" id="PS50949">
    <property type="entry name" value="HTH_GNTR"/>
    <property type="match status" value="1"/>
</dbReference>
<dbReference type="SMART" id="SM00895">
    <property type="entry name" value="FCD"/>
    <property type="match status" value="1"/>
</dbReference>
<dbReference type="RefSeq" id="WP_265216964.1">
    <property type="nucleotide sequence ID" value="NZ_JAPEUL010000004.1"/>
</dbReference>
<comment type="caution">
    <text evidence="5">The sequence shown here is derived from an EMBL/GenBank/DDBJ whole genome shotgun (WGS) entry which is preliminary data.</text>
</comment>
<proteinExistence type="predicted"/>
<dbReference type="InterPro" id="IPR008920">
    <property type="entry name" value="TF_FadR/GntR_C"/>
</dbReference>
<evidence type="ECO:0000256" key="2">
    <source>
        <dbReference type="ARBA" id="ARBA00023125"/>
    </source>
</evidence>
<dbReference type="Proteomes" id="UP001431181">
    <property type="component" value="Unassembled WGS sequence"/>
</dbReference>
<dbReference type="InterPro" id="IPR011711">
    <property type="entry name" value="GntR_C"/>
</dbReference>
<keyword evidence="3" id="KW-0804">Transcription</keyword>
<keyword evidence="6" id="KW-1185">Reference proteome</keyword>
<dbReference type="Pfam" id="PF00392">
    <property type="entry name" value="GntR"/>
    <property type="match status" value="1"/>
</dbReference>
<dbReference type="Gene3D" id="1.20.120.530">
    <property type="entry name" value="GntR ligand-binding domain-like"/>
    <property type="match status" value="1"/>
</dbReference>
<dbReference type="SUPFAM" id="SSF48008">
    <property type="entry name" value="GntR ligand-binding domain-like"/>
    <property type="match status" value="1"/>
</dbReference>
<gene>
    <name evidence="5" type="ORF">ONZ52_02020</name>
</gene>
<dbReference type="SMART" id="SM00345">
    <property type="entry name" value="HTH_GNTR"/>
    <property type="match status" value="1"/>
</dbReference>
<evidence type="ECO:0000256" key="3">
    <source>
        <dbReference type="ARBA" id="ARBA00023163"/>
    </source>
</evidence>
<accession>A0ABT3KBI7</accession>
<dbReference type="SUPFAM" id="SSF46785">
    <property type="entry name" value="Winged helix' DNA-binding domain"/>
    <property type="match status" value="1"/>
</dbReference>
<evidence type="ECO:0000256" key="1">
    <source>
        <dbReference type="ARBA" id="ARBA00023015"/>
    </source>
</evidence>
<keyword evidence="1" id="KW-0805">Transcription regulation</keyword>
<dbReference type="InterPro" id="IPR000524">
    <property type="entry name" value="Tscrpt_reg_HTH_GntR"/>
</dbReference>
<dbReference type="Pfam" id="PF07729">
    <property type="entry name" value="FCD"/>
    <property type="match status" value="1"/>
</dbReference>
<dbReference type="EMBL" id="JAPEUL010000004">
    <property type="protein sequence ID" value="MCW4627863.1"/>
    <property type="molecule type" value="Genomic_DNA"/>
</dbReference>
<dbReference type="PANTHER" id="PTHR43537:SF5">
    <property type="entry name" value="UXU OPERON TRANSCRIPTIONAL REGULATOR"/>
    <property type="match status" value="1"/>
</dbReference>
<dbReference type="CDD" id="cd07377">
    <property type="entry name" value="WHTH_GntR"/>
    <property type="match status" value="1"/>
</dbReference>
<dbReference type="InterPro" id="IPR036390">
    <property type="entry name" value="WH_DNA-bd_sf"/>
</dbReference>
<evidence type="ECO:0000313" key="6">
    <source>
        <dbReference type="Proteomes" id="UP001431181"/>
    </source>
</evidence>
<dbReference type="InterPro" id="IPR036388">
    <property type="entry name" value="WH-like_DNA-bd_sf"/>
</dbReference>
<feature type="domain" description="HTH gntR-type" evidence="4">
    <location>
        <begin position="14"/>
        <end position="82"/>
    </location>
</feature>
<organism evidence="5 6">
    <name type="scientific">Marinomonas rhodophyticola</name>
    <dbReference type="NCBI Taxonomy" id="2992803"/>
    <lineage>
        <taxon>Bacteria</taxon>
        <taxon>Pseudomonadati</taxon>
        <taxon>Pseudomonadota</taxon>
        <taxon>Gammaproteobacteria</taxon>
        <taxon>Oceanospirillales</taxon>
        <taxon>Oceanospirillaceae</taxon>
        <taxon>Marinomonas</taxon>
    </lineage>
</organism>
<protein>
    <submittedName>
        <fullName evidence="5">FadR family transcriptional regulator</fullName>
    </submittedName>
</protein>
<keyword evidence="2" id="KW-0238">DNA-binding</keyword>
<dbReference type="PANTHER" id="PTHR43537">
    <property type="entry name" value="TRANSCRIPTIONAL REGULATOR, GNTR FAMILY"/>
    <property type="match status" value="1"/>
</dbReference>
<dbReference type="PRINTS" id="PR00035">
    <property type="entry name" value="HTHGNTR"/>
</dbReference>
<name>A0ABT3KBI7_9GAMM</name>
<sequence length="235" mass="26712">MLKRNTKETRVERKSLSDMVFNQMYRAIKSGSYAPDERLPTETDLAAEFEVSRPIVREALKKLREQNLIYSRQGVGSFVRQNGIKDPLGFSPVENLSDLRRCYEFREVLEPACAQAAAERRTMADLKAIEAALALLKDATTQRRHRADADYDFHLSIARASGNQYFQTAMESLKDHIAVGMKYHGISLKQSTGGLDDVYSEHEKIYQAIKSGNKEDAFALMKKHITGSRSRLFDE</sequence>
<reference evidence="5" key="1">
    <citation type="submission" date="2022-11" db="EMBL/GenBank/DDBJ databases">
        <title>Marinomonas sp. nov., isolated from marine algae.</title>
        <authorList>
            <person name="Choi D.G."/>
            <person name="Kim J.M."/>
            <person name="Lee J.K."/>
            <person name="Baek J.H."/>
            <person name="Jeon C.O."/>
        </authorList>
    </citation>
    <scope>NUCLEOTIDE SEQUENCE</scope>
    <source>
        <strain evidence="5">KJ51-3</strain>
    </source>
</reference>